<dbReference type="Gene3D" id="2.120.10.90">
    <property type="entry name" value="DNA gyrase/topoisomerase IV, subunit A, C-terminal"/>
    <property type="match status" value="1"/>
</dbReference>
<protein>
    <recommendedName>
        <fullName evidence="3">DNA topoisomerase (ATP-hydrolyzing)</fullName>
        <ecNumber evidence="3">5.6.2.2</ecNumber>
    </recommendedName>
</protein>
<feature type="compositionally biased region" description="Acidic residues" evidence="8">
    <location>
        <begin position="945"/>
        <end position="971"/>
    </location>
</feature>
<dbReference type="Pfam" id="PF00521">
    <property type="entry name" value="DNA_topoisoIV"/>
    <property type="match status" value="1"/>
</dbReference>
<dbReference type="EMBL" id="JANCYW010000006">
    <property type="protein sequence ID" value="KAK4535918.1"/>
    <property type="molecule type" value="Genomic_DNA"/>
</dbReference>
<evidence type="ECO:0000256" key="6">
    <source>
        <dbReference type="ARBA" id="ARBA00023235"/>
    </source>
</evidence>
<dbReference type="NCBIfam" id="NF004043">
    <property type="entry name" value="PRK05560.1"/>
    <property type="match status" value="1"/>
</dbReference>
<dbReference type="PANTHER" id="PTHR43493:SF5">
    <property type="entry name" value="DNA GYRASE SUBUNIT A, CHLOROPLASTIC_MITOCHONDRIAL"/>
    <property type="match status" value="1"/>
</dbReference>
<feature type="active site" description="O-(5'-phospho-DNA)-tyrosine intermediate" evidence="7">
    <location>
        <position position="220"/>
    </location>
</feature>
<organism evidence="10 11">
    <name type="scientific">Cyanidium caldarium</name>
    <name type="common">Red alga</name>
    <dbReference type="NCBI Taxonomy" id="2771"/>
    <lineage>
        <taxon>Eukaryota</taxon>
        <taxon>Rhodophyta</taxon>
        <taxon>Bangiophyceae</taxon>
        <taxon>Cyanidiales</taxon>
        <taxon>Cyanidiaceae</taxon>
        <taxon>Cyanidium</taxon>
    </lineage>
</organism>
<dbReference type="InterPro" id="IPR035516">
    <property type="entry name" value="Gyrase/topoIV_suA_C"/>
</dbReference>
<feature type="region of interest" description="Disordered" evidence="8">
    <location>
        <begin position="938"/>
        <end position="971"/>
    </location>
</feature>
<dbReference type="InterPro" id="IPR050220">
    <property type="entry name" value="Type_II_DNA_Topoisomerases"/>
</dbReference>
<dbReference type="Gene3D" id="3.30.1360.40">
    <property type="match status" value="1"/>
</dbReference>
<dbReference type="InterPro" id="IPR002205">
    <property type="entry name" value="Topo_IIA_dom_A"/>
</dbReference>
<sequence length="971" mass="105657">MFSLAFLPTVLPWRRQGGGQAGGRSVDRPVQWPTAAVGRGAFVVSRNPSFPLPVGAEPASGSRQAPCFLLRMAEVKAPTAADLNGSSGGGGDGDGGGTATLTAGNIEPSDVTQILSRSYLEYALSVIHARALPDARDGLKPVHRRILYAMSQLGLNPNSQFRKCARVVGEVLGRFHPHGDSAVYDALIRMAQPFSMLEPLVDGQGNLGSVDGDKAAAMRYTECRLTSLSKVALLADLDRATVDFAPNFDGSDNEPAVLPARVPNLLLNGSHGIAVGMATNVPPHNLSELVAALQALIENPELSDEELIAYVPAPDFPTGGLILDTDGARQLYTTGSGSVMVRAKTSFERIRAKGRLARDAIIVHELPYQVVKAALLARIAELVNERKLDGIADLRDESDRDGMRVVIEMKQNADKNVVLNNLFNATALQTSFGGNMVALVGRKPERLTLKRSLQVFVEHRVEVVRRRSRFELERAREREHIVQGLLTALQSLSEVIRTIREAATVQDARQALTAPEGAFRLSEPQAEAILSMQLRRLTQLESERLRTEGAELAVRIADLEHVLANRSRVMQIIADELRELDRQYGKPRRSQIVDYNGRLTSRDVVPNGSSVIIVSKQGYLKRVPLSEFQAHGRGHVGVRGAQIRENDSVAHFFACQDHDAVLAVSERGVAYTVHAFEIPRASRTARGVPIHEVFPGIGMNVSDVEGNGMSVTSTDDASDMHLLPRLSSLMPVSTFDADTHILLLTRKGWLKRTPLSAFDHVRSNGLIILSLDADDQVGWVQLCRTGDTVVLASARGQVARMLVADQTLRATGRTSRGVLSMKLRSDDNIADMAVIRQPADGEEVASLLAITALGHGKRMNVEDFRVLGRRTQGVRGIRLRRDRNDRLLCLRTVQPGDHLVLITEMGTVARFSAANIPLRSRTAGGVIVQKLRPGDRVAQCSVSTVDDEEDEDDGEEEEAAAAADEETDRNS</sequence>
<dbReference type="GO" id="GO:0005524">
    <property type="term" value="F:ATP binding"/>
    <property type="evidence" value="ECO:0007669"/>
    <property type="project" value="InterPro"/>
</dbReference>
<dbReference type="AlphaFoldDB" id="A0AAV9IUG2"/>
<comment type="caution">
    <text evidence="10">The sequence shown here is derived from an EMBL/GenBank/DDBJ whole genome shotgun (WGS) entry which is preliminary data.</text>
</comment>
<dbReference type="EC" id="5.6.2.2" evidence="3"/>
<dbReference type="SUPFAM" id="SSF101904">
    <property type="entry name" value="GyrA/ParC C-terminal domain-like"/>
    <property type="match status" value="1"/>
</dbReference>
<evidence type="ECO:0000259" key="9">
    <source>
        <dbReference type="PROSITE" id="PS52040"/>
    </source>
</evidence>
<dbReference type="CDD" id="cd00187">
    <property type="entry name" value="TOP4c"/>
    <property type="match status" value="1"/>
</dbReference>
<keyword evidence="11" id="KW-1185">Reference proteome</keyword>
<dbReference type="FunFam" id="1.10.268.10:FF:000001">
    <property type="entry name" value="DNA gyrase subunit A"/>
    <property type="match status" value="1"/>
</dbReference>
<evidence type="ECO:0000256" key="7">
    <source>
        <dbReference type="PROSITE-ProRule" id="PRU01384"/>
    </source>
</evidence>
<accession>A0AAV9IUG2</accession>
<evidence type="ECO:0000256" key="5">
    <source>
        <dbReference type="ARBA" id="ARBA00023125"/>
    </source>
</evidence>
<feature type="region of interest" description="Disordered" evidence="8">
    <location>
        <begin position="81"/>
        <end position="104"/>
    </location>
</feature>
<dbReference type="GO" id="GO:0009330">
    <property type="term" value="C:DNA topoisomerase type II (double strand cut, ATP-hydrolyzing) complex"/>
    <property type="evidence" value="ECO:0007669"/>
    <property type="project" value="TreeGrafter"/>
</dbReference>
<feature type="compositionally biased region" description="Gly residues" evidence="8">
    <location>
        <begin position="86"/>
        <end position="98"/>
    </location>
</feature>
<reference evidence="10 11" key="1">
    <citation type="submission" date="2022-07" db="EMBL/GenBank/DDBJ databases">
        <title>Genome-wide signatures of adaptation to extreme environments.</title>
        <authorList>
            <person name="Cho C.H."/>
            <person name="Yoon H.S."/>
        </authorList>
    </citation>
    <scope>NUCLEOTIDE SEQUENCE [LARGE SCALE GENOMIC DNA]</scope>
    <source>
        <strain evidence="10 11">DBV 063 E5</strain>
    </source>
</reference>
<dbReference type="InterPro" id="IPR013757">
    <property type="entry name" value="Topo_IIA_A_a_sf"/>
</dbReference>
<dbReference type="Gene3D" id="3.90.199.10">
    <property type="entry name" value="Topoisomerase II, domain 5"/>
    <property type="match status" value="1"/>
</dbReference>
<dbReference type="PROSITE" id="PS52040">
    <property type="entry name" value="TOPO_IIA"/>
    <property type="match status" value="1"/>
</dbReference>
<evidence type="ECO:0000256" key="3">
    <source>
        <dbReference type="ARBA" id="ARBA00012895"/>
    </source>
</evidence>
<keyword evidence="6 7" id="KW-0413">Isomerase</keyword>
<keyword evidence="5 7" id="KW-0238">DNA-binding</keyword>
<dbReference type="Gene3D" id="1.10.268.10">
    <property type="entry name" value="Topoisomerase, domain 3"/>
    <property type="match status" value="1"/>
</dbReference>
<evidence type="ECO:0000256" key="4">
    <source>
        <dbReference type="ARBA" id="ARBA00023029"/>
    </source>
</evidence>
<dbReference type="Pfam" id="PF03989">
    <property type="entry name" value="DNA_gyraseA_C"/>
    <property type="match status" value="6"/>
</dbReference>
<dbReference type="GO" id="GO:0006265">
    <property type="term" value="P:DNA topological change"/>
    <property type="evidence" value="ECO:0007669"/>
    <property type="project" value="UniProtKB-UniRule"/>
</dbReference>
<dbReference type="SUPFAM" id="SSF56719">
    <property type="entry name" value="Type II DNA topoisomerase"/>
    <property type="match status" value="1"/>
</dbReference>
<proteinExistence type="inferred from homology"/>
<comment type="similarity">
    <text evidence="2">Belongs to the type II topoisomerase GyrA/ParC subunit family.</text>
</comment>
<evidence type="ECO:0000313" key="10">
    <source>
        <dbReference type="EMBL" id="KAK4535918.1"/>
    </source>
</evidence>
<dbReference type="NCBIfam" id="TIGR01063">
    <property type="entry name" value="gyrA"/>
    <property type="match status" value="1"/>
</dbReference>
<evidence type="ECO:0000313" key="11">
    <source>
        <dbReference type="Proteomes" id="UP001301350"/>
    </source>
</evidence>
<dbReference type="PANTHER" id="PTHR43493">
    <property type="entry name" value="DNA GYRASE/TOPOISOMERASE SUBUNIT A"/>
    <property type="match status" value="1"/>
</dbReference>
<dbReference type="InterPro" id="IPR013760">
    <property type="entry name" value="Topo_IIA-like_dom_sf"/>
</dbReference>
<dbReference type="InterPro" id="IPR006691">
    <property type="entry name" value="GyrA/parC_rep"/>
</dbReference>
<keyword evidence="4 7" id="KW-0799">Topoisomerase</keyword>
<evidence type="ECO:0000256" key="1">
    <source>
        <dbReference type="ARBA" id="ARBA00000185"/>
    </source>
</evidence>
<feature type="domain" description="Topo IIA-type catalytic" evidence="9">
    <location>
        <begin position="132"/>
        <end position="604"/>
    </location>
</feature>
<dbReference type="InterPro" id="IPR013758">
    <property type="entry name" value="Topo_IIA_A/C_ab"/>
</dbReference>
<dbReference type="FunFam" id="3.30.1360.40:FF:000002">
    <property type="entry name" value="DNA gyrase subunit A"/>
    <property type="match status" value="1"/>
</dbReference>
<comment type="catalytic activity">
    <reaction evidence="1 7">
        <text>ATP-dependent breakage, passage and rejoining of double-stranded DNA.</text>
        <dbReference type="EC" id="5.6.2.2"/>
    </reaction>
</comment>
<dbReference type="Proteomes" id="UP001301350">
    <property type="component" value="Unassembled WGS sequence"/>
</dbReference>
<dbReference type="SMART" id="SM00434">
    <property type="entry name" value="TOP4c"/>
    <property type="match status" value="1"/>
</dbReference>
<evidence type="ECO:0000256" key="8">
    <source>
        <dbReference type="SAM" id="MobiDB-lite"/>
    </source>
</evidence>
<dbReference type="GO" id="GO:0003677">
    <property type="term" value="F:DNA binding"/>
    <property type="evidence" value="ECO:0007669"/>
    <property type="project" value="UniProtKB-UniRule"/>
</dbReference>
<gene>
    <name evidence="10" type="ORF">CDCA_CDCA06G1943</name>
</gene>
<name>A0AAV9IUG2_CYACA</name>
<evidence type="ECO:0000256" key="2">
    <source>
        <dbReference type="ARBA" id="ARBA00008263"/>
    </source>
</evidence>
<dbReference type="NCBIfam" id="NF004044">
    <property type="entry name" value="PRK05561.1"/>
    <property type="match status" value="1"/>
</dbReference>
<dbReference type="GO" id="GO:0003918">
    <property type="term" value="F:DNA topoisomerase type II (double strand cut, ATP-hydrolyzing) activity"/>
    <property type="evidence" value="ECO:0007669"/>
    <property type="project" value="UniProtKB-EC"/>
</dbReference>